<reference evidence="4" key="1">
    <citation type="submission" date="2020-05" db="EMBL/GenBank/DDBJ databases">
        <authorList>
            <person name="Chiriac C."/>
            <person name="Salcher M."/>
            <person name="Ghai R."/>
            <person name="Kavagutti S V."/>
        </authorList>
    </citation>
    <scope>NUCLEOTIDE SEQUENCE</scope>
</reference>
<dbReference type="AlphaFoldDB" id="A0A6J5Y856"/>
<evidence type="ECO:0000256" key="2">
    <source>
        <dbReference type="SAM" id="MobiDB-lite"/>
    </source>
</evidence>
<dbReference type="InterPro" id="IPR050523">
    <property type="entry name" value="AKR_Detox_Biosynth"/>
</dbReference>
<dbReference type="GO" id="GO:0016491">
    <property type="term" value="F:oxidoreductase activity"/>
    <property type="evidence" value="ECO:0007669"/>
    <property type="project" value="UniProtKB-KW"/>
</dbReference>
<sequence length="343" mass="38505">MKYRMLGRTGVSVSRYCLGTMMFGLMGNRDHDECVRIMHKALDSGINFVDTADAYSGGECEEIVGKALAGRRDDIILATKVFHPMGADRNMKGNSRRWITRALDDSLRRLNTDYIDLYQLHRFDETVDIEESMGALDDAVRAGKIRTIGHSMWPAERIVEAHWTADRMGYNRFRCEQASYSILKRRIERSVLPTCDRYGMGVITYSPLAGSWLSGRYRTVGDVPESSRLNLMAKRWGLELDTPANRARLEAVLALQDLADEAGIPLAHMATAWAMEHPQITSVIIGPRTMEQLDDLLECADLRLDPALLDAIDAIAAPGTDVVEEDPSVDPPSLLARNRRSYR</sequence>
<dbReference type="InterPro" id="IPR023210">
    <property type="entry name" value="NADP_OxRdtase_dom"/>
</dbReference>
<feature type="domain" description="NADP-dependent oxidoreductase" evidence="3">
    <location>
        <begin position="17"/>
        <end position="316"/>
    </location>
</feature>
<gene>
    <name evidence="4" type="ORF">UFOPK1392_00084</name>
    <name evidence="5" type="ORF">UFOPK3733_00028</name>
</gene>
<evidence type="ECO:0000256" key="1">
    <source>
        <dbReference type="ARBA" id="ARBA00023002"/>
    </source>
</evidence>
<dbReference type="PANTHER" id="PTHR43364:SF4">
    <property type="entry name" value="NAD(P)-LINKED OXIDOREDUCTASE SUPERFAMILY PROTEIN"/>
    <property type="match status" value="1"/>
</dbReference>
<accession>A0A6J5Y856</accession>
<evidence type="ECO:0000313" key="5">
    <source>
        <dbReference type="EMBL" id="CAB4920225.1"/>
    </source>
</evidence>
<feature type="region of interest" description="Disordered" evidence="2">
    <location>
        <begin position="322"/>
        <end position="343"/>
    </location>
</feature>
<name>A0A6J5Y856_9ZZZZ</name>
<dbReference type="Gene3D" id="3.20.20.100">
    <property type="entry name" value="NADP-dependent oxidoreductase domain"/>
    <property type="match status" value="1"/>
</dbReference>
<dbReference type="EMBL" id="CAFBNC010000001">
    <property type="protein sequence ID" value="CAB4920225.1"/>
    <property type="molecule type" value="Genomic_DNA"/>
</dbReference>
<dbReference type="FunFam" id="3.20.20.100:FF:000004">
    <property type="entry name" value="Oxidoreductase, aldo/keto reductase"/>
    <property type="match status" value="1"/>
</dbReference>
<dbReference type="GO" id="GO:0005829">
    <property type="term" value="C:cytosol"/>
    <property type="evidence" value="ECO:0007669"/>
    <property type="project" value="UniProtKB-ARBA"/>
</dbReference>
<protein>
    <submittedName>
        <fullName evidence="4">Unannotated protein</fullName>
    </submittedName>
</protein>
<dbReference type="InterPro" id="IPR036812">
    <property type="entry name" value="NAD(P)_OxRdtase_dom_sf"/>
</dbReference>
<dbReference type="PANTHER" id="PTHR43364">
    <property type="entry name" value="NADH-SPECIFIC METHYLGLYOXAL REDUCTASE-RELATED"/>
    <property type="match status" value="1"/>
</dbReference>
<evidence type="ECO:0000259" key="3">
    <source>
        <dbReference type="Pfam" id="PF00248"/>
    </source>
</evidence>
<dbReference type="EMBL" id="CAEMXZ010000002">
    <property type="protein sequence ID" value="CAB4322350.1"/>
    <property type="molecule type" value="Genomic_DNA"/>
</dbReference>
<dbReference type="Pfam" id="PF00248">
    <property type="entry name" value="Aldo_ket_red"/>
    <property type="match status" value="1"/>
</dbReference>
<evidence type="ECO:0000313" key="4">
    <source>
        <dbReference type="EMBL" id="CAB4322350.1"/>
    </source>
</evidence>
<proteinExistence type="predicted"/>
<dbReference type="SUPFAM" id="SSF51430">
    <property type="entry name" value="NAD(P)-linked oxidoreductase"/>
    <property type="match status" value="1"/>
</dbReference>
<organism evidence="4">
    <name type="scientific">freshwater metagenome</name>
    <dbReference type="NCBI Taxonomy" id="449393"/>
    <lineage>
        <taxon>unclassified sequences</taxon>
        <taxon>metagenomes</taxon>
        <taxon>ecological metagenomes</taxon>
    </lineage>
</organism>
<keyword evidence="1" id="KW-0560">Oxidoreductase</keyword>